<sequence length="468" mass="54312">MHSARETLTPHDIKNILCPPSPIADTEETHRASILSTYSQGFNLQANASVSQPLQLNSNMNDKRNSEELQYTPLHLLTPKLELMKVKQSQQQLHAFRTAQSDPPCSFAQQHWSIFKQALITQFAEKNEYLIEQQSDQRKQQLNESVSKYYYDIIDLCKKYHPHISGKQEIRKLTNGLKLSLYQAAIKESYSTPYDFLTKAQQLENIQKLIELIPDQTTQVSNIMNNNNKLSSPHHRSNNYTAKPMYYPSSVQHDYLYEQFESNQNQQYPTSQSFQSQQMYNQPHGSTYQKNYSSEKLETYCYNCGQSEHIARYCQQYTASQYWIRKYAVDICQSTKLIVIHRSRSSTTIRMDSNMGKHSFDLKLVNTIILEPQHEAIVRLKSPISSFSNVVFHSNHNLQYKKLIDIPNAVLSIKNYETYDTIPNSANKICRIPIHTNIGQFTTQPSDIRCYTINSCLANDRSFLNKQQ</sequence>
<evidence type="ECO:0000313" key="5">
    <source>
        <dbReference type="Proteomes" id="UP000663862"/>
    </source>
</evidence>
<evidence type="ECO:0000259" key="3">
    <source>
        <dbReference type="PROSITE" id="PS50158"/>
    </source>
</evidence>
<comment type="caution">
    <text evidence="4">The sequence shown here is derived from an EMBL/GenBank/DDBJ whole genome shotgun (WGS) entry which is preliminary data.</text>
</comment>
<organism evidence="4 5">
    <name type="scientific">Rotaria socialis</name>
    <dbReference type="NCBI Taxonomy" id="392032"/>
    <lineage>
        <taxon>Eukaryota</taxon>
        <taxon>Metazoa</taxon>
        <taxon>Spiralia</taxon>
        <taxon>Gnathifera</taxon>
        <taxon>Rotifera</taxon>
        <taxon>Eurotatoria</taxon>
        <taxon>Bdelloidea</taxon>
        <taxon>Philodinida</taxon>
        <taxon>Philodinidae</taxon>
        <taxon>Rotaria</taxon>
    </lineage>
</organism>
<evidence type="ECO:0000256" key="2">
    <source>
        <dbReference type="SAM" id="MobiDB-lite"/>
    </source>
</evidence>
<dbReference type="AlphaFoldDB" id="A0A820VTK5"/>
<name>A0A820VTK5_9BILA</name>
<feature type="domain" description="CCHC-type" evidence="3">
    <location>
        <begin position="301"/>
        <end position="316"/>
    </location>
</feature>
<evidence type="ECO:0000313" key="4">
    <source>
        <dbReference type="EMBL" id="CAF4504827.1"/>
    </source>
</evidence>
<evidence type="ECO:0000256" key="1">
    <source>
        <dbReference type="PROSITE-ProRule" id="PRU00047"/>
    </source>
</evidence>
<dbReference type="InterPro" id="IPR001878">
    <property type="entry name" value="Znf_CCHC"/>
</dbReference>
<keyword evidence="1" id="KW-0862">Zinc</keyword>
<gene>
    <name evidence="4" type="ORF">TSG867_LOCUS21386</name>
</gene>
<protein>
    <recommendedName>
        <fullName evidence="3">CCHC-type domain-containing protein</fullName>
    </recommendedName>
</protein>
<dbReference type="EMBL" id="CAJOBQ010001650">
    <property type="protein sequence ID" value="CAF4504827.1"/>
    <property type="molecule type" value="Genomic_DNA"/>
</dbReference>
<dbReference type="PROSITE" id="PS50158">
    <property type="entry name" value="ZF_CCHC"/>
    <property type="match status" value="1"/>
</dbReference>
<keyword evidence="1" id="KW-0479">Metal-binding</keyword>
<reference evidence="4" key="1">
    <citation type="submission" date="2021-02" db="EMBL/GenBank/DDBJ databases">
        <authorList>
            <person name="Nowell W R."/>
        </authorList>
    </citation>
    <scope>NUCLEOTIDE SEQUENCE</scope>
</reference>
<feature type="region of interest" description="Disordered" evidence="2">
    <location>
        <begin position="1"/>
        <end position="22"/>
    </location>
</feature>
<dbReference type="SMART" id="SM00343">
    <property type="entry name" value="ZnF_C2HC"/>
    <property type="match status" value="1"/>
</dbReference>
<accession>A0A820VTK5</accession>
<proteinExistence type="predicted"/>
<dbReference type="GO" id="GO:0008270">
    <property type="term" value="F:zinc ion binding"/>
    <property type="evidence" value="ECO:0007669"/>
    <property type="project" value="UniProtKB-KW"/>
</dbReference>
<feature type="compositionally biased region" description="Basic and acidic residues" evidence="2">
    <location>
        <begin position="1"/>
        <end position="14"/>
    </location>
</feature>
<dbReference type="GO" id="GO:0003676">
    <property type="term" value="F:nucleic acid binding"/>
    <property type="evidence" value="ECO:0007669"/>
    <property type="project" value="InterPro"/>
</dbReference>
<keyword evidence="1" id="KW-0863">Zinc-finger</keyword>
<dbReference type="Proteomes" id="UP000663862">
    <property type="component" value="Unassembled WGS sequence"/>
</dbReference>